<dbReference type="InterPro" id="IPR013099">
    <property type="entry name" value="K_chnl_dom"/>
</dbReference>
<reference evidence="3" key="1">
    <citation type="submission" date="2020-02" db="EMBL/GenBank/DDBJ databases">
        <authorList>
            <person name="Chen W.-M."/>
        </authorList>
    </citation>
    <scope>NUCLEOTIDE SEQUENCE</scope>
    <source>
        <strain evidence="3">NBD-18</strain>
    </source>
</reference>
<keyword evidence="1" id="KW-1133">Transmembrane helix</keyword>
<evidence type="ECO:0000313" key="3">
    <source>
        <dbReference type="EMBL" id="NDY82308.1"/>
    </source>
</evidence>
<name>A0A6B2QXC5_9BURK</name>
<keyword evidence="1" id="KW-0812">Transmembrane</keyword>
<keyword evidence="1" id="KW-0472">Membrane</keyword>
<protein>
    <recommendedName>
        <fullName evidence="2">Potassium channel domain-containing protein</fullName>
    </recommendedName>
</protein>
<gene>
    <name evidence="3" type="ORF">G3I67_03585</name>
</gene>
<dbReference type="RefSeq" id="WP_163651615.1">
    <property type="nucleotide sequence ID" value="NZ_JAAGRN010000002.1"/>
</dbReference>
<feature type="domain" description="Potassium channel" evidence="2">
    <location>
        <begin position="90"/>
        <end position="142"/>
    </location>
</feature>
<proteinExistence type="predicted"/>
<feature type="transmembrane region" description="Helical" evidence="1">
    <location>
        <begin position="118"/>
        <end position="145"/>
    </location>
</feature>
<feature type="transmembrane region" description="Helical" evidence="1">
    <location>
        <begin position="12"/>
        <end position="35"/>
    </location>
</feature>
<comment type="caution">
    <text evidence="3">The sequence shown here is derived from an EMBL/GenBank/DDBJ whole genome shotgun (WGS) entry which is preliminary data.</text>
</comment>
<organism evidence="3">
    <name type="scientific">Sheuella amnicola</name>
    <dbReference type="NCBI Taxonomy" id="2707330"/>
    <lineage>
        <taxon>Bacteria</taxon>
        <taxon>Pseudomonadati</taxon>
        <taxon>Pseudomonadota</taxon>
        <taxon>Betaproteobacteria</taxon>
        <taxon>Burkholderiales</taxon>
        <taxon>Alcaligenaceae</taxon>
        <taxon>Sheuella</taxon>
    </lineage>
</organism>
<accession>A0A6B2QXC5</accession>
<dbReference type="Pfam" id="PF07885">
    <property type="entry name" value="Ion_trans_2"/>
    <property type="match status" value="1"/>
</dbReference>
<sequence length="161" mass="17960">MPNNSSEAVFNLEALVFAGAVLFLILVVHALYMYITENWYEKIIDSLVQARRFSLARPAFYVMSFVLTLSHLLEIYIWGIALNLTGLISNSHHAMVFAGSAYTTVGFGTNPLPQSWDLVMVVIALSGMVAFGWSISVLVSMTQYYKSARTQYMKRSTGINS</sequence>
<evidence type="ECO:0000259" key="2">
    <source>
        <dbReference type="Pfam" id="PF07885"/>
    </source>
</evidence>
<dbReference type="SUPFAM" id="SSF81324">
    <property type="entry name" value="Voltage-gated potassium channels"/>
    <property type="match status" value="1"/>
</dbReference>
<feature type="transmembrane region" description="Helical" evidence="1">
    <location>
        <begin position="59"/>
        <end position="81"/>
    </location>
</feature>
<evidence type="ECO:0000256" key="1">
    <source>
        <dbReference type="SAM" id="Phobius"/>
    </source>
</evidence>
<dbReference type="AlphaFoldDB" id="A0A6B2QXC5"/>
<dbReference type="EMBL" id="JAAGRN010000002">
    <property type="protein sequence ID" value="NDY82308.1"/>
    <property type="molecule type" value="Genomic_DNA"/>
</dbReference>